<dbReference type="PROSITE" id="PS51257">
    <property type="entry name" value="PROKAR_LIPOPROTEIN"/>
    <property type="match status" value="1"/>
</dbReference>
<evidence type="ECO:0008006" key="5">
    <source>
        <dbReference type="Google" id="ProtNLM"/>
    </source>
</evidence>
<dbReference type="AlphaFoldDB" id="A0A9X2AEK8"/>
<keyword evidence="2" id="KW-0732">Signal</keyword>
<feature type="chain" id="PRO_5040867658" description="Lipoprotein" evidence="2">
    <location>
        <begin position="28"/>
        <end position="211"/>
    </location>
</feature>
<name>A0A9X2AEK8_9BACL</name>
<protein>
    <recommendedName>
        <fullName evidence="5">Lipoprotein</fullName>
    </recommendedName>
</protein>
<accession>A0A9X2AEK8</accession>
<gene>
    <name evidence="3" type="ORF">MM817_01724</name>
</gene>
<sequence>MKKIRVAATAITMLMAGTLLLSGCGTASNAAASSETTTATAATQTATGIAASSSPTTSTTVSNQSSGTKSSGTSGTMTTGASTASSTQVTTHAIAPSKIPAGAVKKTVKASTSGALSASSNTMASIVLPSYVPTGVKVEKMFLDIKPVVGTNQPERVVPVTDYHITSRTLTIAVPHVEPGHYLLIPEFTGLVKGSMQLFVITAGVNLTAQA</sequence>
<evidence type="ECO:0000313" key="3">
    <source>
        <dbReference type="EMBL" id="MCI0183447.1"/>
    </source>
</evidence>
<keyword evidence="4" id="KW-1185">Reference proteome</keyword>
<feature type="signal peptide" evidence="2">
    <location>
        <begin position="1"/>
        <end position="27"/>
    </location>
</feature>
<proteinExistence type="predicted"/>
<evidence type="ECO:0000256" key="1">
    <source>
        <dbReference type="SAM" id="MobiDB-lite"/>
    </source>
</evidence>
<reference evidence="3" key="1">
    <citation type="submission" date="2022-03" db="EMBL/GenBank/DDBJ databases">
        <title>Draft Genome Sequence of Firmicute Strain S0AB, a Heterotrophic Iron/Sulfur-Oxidizing Extreme Acidophile.</title>
        <authorList>
            <person name="Vergara E."/>
            <person name="Pakostova E."/>
            <person name="Johnson D.B."/>
            <person name="Holmes D.S."/>
        </authorList>
    </citation>
    <scope>NUCLEOTIDE SEQUENCE</scope>
    <source>
        <strain evidence="3">S0AB</strain>
    </source>
</reference>
<dbReference type="EMBL" id="JALBUF010000004">
    <property type="protein sequence ID" value="MCI0183447.1"/>
    <property type="molecule type" value="Genomic_DNA"/>
</dbReference>
<dbReference type="Proteomes" id="UP001139263">
    <property type="component" value="Unassembled WGS sequence"/>
</dbReference>
<comment type="caution">
    <text evidence="3">The sequence shown here is derived from an EMBL/GenBank/DDBJ whole genome shotgun (WGS) entry which is preliminary data.</text>
</comment>
<evidence type="ECO:0000256" key="2">
    <source>
        <dbReference type="SAM" id="SignalP"/>
    </source>
</evidence>
<feature type="region of interest" description="Disordered" evidence="1">
    <location>
        <begin position="46"/>
        <end position="89"/>
    </location>
</feature>
<evidence type="ECO:0000313" key="4">
    <source>
        <dbReference type="Proteomes" id="UP001139263"/>
    </source>
</evidence>
<dbReference type="RefSeq" id="WP_241713770.1">
    <property type="nucleotide sequence ID" value="NZ_JALBUF010000004.1"/>
</dbReference>
<organism evidence="3 4">
    <name type="scientific">Sulfoacidibacillus ferrooxidans</name>
    <dbReference type="NCBI Taxonomy" id="2005001"/>
    <lineage>
        <taxon>Bacteria</taxon>
        <taxon>Bacillati</taxon>
        <taxon>Bacillota</taxon>
        <taxon>Bacilli</taxon>
        <taxon>Bacillales</taxon>
        <taxon>Alicyclobacillaceae</taxon>
        <taxon>Sulfoacidibacillus</taxon>
    </lineage>
</organism>